<name>A0A660SKB7_UNCW3</name>
<comment type="caution">
    <text evidence="2">The sequence shown here is derived from an EMBL/GenBank/DDBJ whole genome shotgun (WGS) entry which is preliminary data.</text>
</comment>
<feature type="transmembrane region" description="Helical" evidence="1">
    <location>
        <begin position="6"/>
        <end position="29"/>
    </location>
</feature>
<keyword evidence="1" id="KW-0472">Membrane</keyword>
<dbReference type="EMBL" id="QNBE01000013">
    <property type="protein sequence ID" value="RKX71248.1"/>
    <property type="molecule type" value="Genomic_DNA"/>
</dbReference>
<dbReference type="InterPro" id="IPR012902">
    <property type="entry name" value="N_methyl_site"/>
</dbReference>
<reference evidence="2 3" key="1">
    <citation type="submission" date="2018-06" db="EMBL/GenBank/DDBJ databases">
        <title>Extensive metabolic versatility and redundancy in microbially diverse, dynamic hydrothermal sediments.</title>
        <authorList>
            <person name="Dombrowski N."/>
            <person name="Teske A."/>
            <person name="Baker B.J."/>
        </authorList>
    </citation>
    <scope>NUCLEOTIDE SEQUENCE [LARGE SCALE GENOMIC DNA]</scope>
    <source>
        <strain evidence="2">B36_G15</strain>
    </source>
</reference>
<evidence type="ECO:0000256" key="1">
    <source>
        <dbReference type="SAM" id="Phobius"/>
    </source>
</evidence>
<evidence type="ECO:0000313" key="2">
    <source>
        <dbReference type="EMBL" id="RKX71248.1"/>
    </source>
</evidence>
<dbReference type="Proteomes" id="UP000268469">
    <property type="component" value="Unassembled WGS sequence"/>
</dbReference>
<keyword evidence="1" id="KW-1133">Transmembrane helix</keyword>
<dbReference type="PROSITE" id="PS00409">
    <property type="entry name" value="PROKAR_NTER_METHYL"/>
    <property type="match status" value="1"/>
</dbReference>
<gene>
    <name evidence="2" type="ORF">DRP53_02185</name>
</gene>
<sequence length="129" mass="14942">MPRSGLTLIEVLIATTILTLISLVIFSILTHMQRARIEEELRLLKRERLDLLARRLEIMIRGRSWEFHSDTLRFIAPASTLCFTFNDSLLFLGMETLGSFDYLALDTSQDLLRLVMKSAGHYRIISSRR</sequence>
<keyword evidence="1" id="KW-0812">Transmembrane</keyword>
<evidence type="ECO:0000313" key="3">
    <source>
        <dbReference type="Proteomes" id="UP000268469"/>
    </source>
</evidence>
<accession>A0A660SKB7</accession>
<dbReference type="AlphaFoldDB" id="A0A660SKB7"/>
<protein>
    <recommendedName>
        <fullName evidence="4">Prepilin-type N-terminal cleavage/methylation domain-containing protein</fullName>
    </recommendedName>
</protein>
<evidence type="ECO:0008006" key="4">
    <source>
        <dbReference type="Google" id="ProtNLM"/>
    </source>
</evidence>
<organism evidence="2 3">
    <name type="scientific">candidate division WOR-3 bacterium</name>
    <dbReference type="NCBI Taxonomy" id="2052148"/>
    <lineage>
        <taxon>Bacteria</taxon>
        <taxon>Bacteria division WOR-3</taxon>
    </lineage>
</organism>
<proteinExistence type="predicted"/>